<dbReference type="InterPro" id="IPR001387">
    <property type="entry name" value="Cro/C1-type_HTH"/>
</dbReference>
<name>A0ABX8Z026_9BACT</name>
<dbReference type="SMART" id="SM00530">
    <property type="entry name" value="HTH_XRE"/>
    <property type="match status" value="1"/>
</dbReference>
<reference evidence="2 3" key="1">
    <citation type="submission" date="2021-05" db="EMBL/GenBank/DDBJ databases">
        <title>Ecology and evolution of chlamydial symbionts of arthropods.</title>
        <authorList>
            <person name="Halter T."/>
            <person name="Sixt B.S."/>
            <person name="Toenshoff E.R."/>
            <person name="Koestlbacher S."/>
            <person name="Schulz F."/>
            <person name="Kostanjsek R."/>
            <person name="Collingro A."/>
            <person name="Hendrickx F."/>
            <person name="Horn M."/>
        </authorList>
    </citation>
    <scope>NUCLEOTIDE SEQUENCE [LARGE SCALE GENOMIC DNA]</scope>
    <source>
        <strain evidence="2 3">15C</strain>
    </source>
</reference>
<dbReference type="InterPro" id="IPR010982">
    <property type="entry name" value="Lambda_DNA-bd_dom_sf"/>
</dbReference>
<gene>
    <name evidence="2" type="ORF">RHAB15C_0000900</name>
</gene>
<dbReference type="RefSeq" id="WP_194845096.1">
    <property type="nucleotide sequence ID" value="NZ_CP075585.1"/>
</dbReference>
<dbReference type="Gene3D" id="1.10.260.40">
    <property type="entry name" value="lambda repressor-like DNA-binding domains"/>
    <property type="match status" value="1"/>
</dbReference>
<proteinExistence type="predicted"/>
<accession>A0ABX8Z026</accession>
<protein>
    <recommendedName>
        <fullName evidence="1">HTH cro/C1-type domain-containing protein</fullName>
    </recommendedName>
</protein>
<evidence type="ECO:0000313" key="3">
    <source>
        <dbReference type="Proteomes" id="UP000822862"/>
    </source>
</evidence>
<dbReference type="Pfam" id="PF01381">
    <property type="entry name" value="HTH_3"/>
    <property type="match status" value="1"/>
</dbReference>
<dbReference type="SUPFAM" id="SSF47413">
    <property type="entry name" value="lambda repressor-like DNA-binding domains"/>
    <property type="match status" value="1"/>
</dbReference>
<sequence length="439" mass="51395">MTDHVFRDSQNLFSHLEADTSASTLLPSLEELIEKYRDLICEHVSRRIAFFFQQLICCFQTKLHFEIGHVVSQGSSAKKVILTDQNLASLEFERNAAHSSTLPCLLAYDLEEWKLHQAKKIKLPKGCIFLKGTDSYRLWNSTINMPRWVNMVDLQIDGTSRDQKLRYKTLQLINAAAQGEIDPEEGLELFIQLCIDQVKLSYKAVTQLMYRKILNLYKYELESTQVSFNHNRSIWLEALLSIRILDEPSRKIIYQIRYQAVRDAQLGQAELMRKIDLVKHKILSSYKKKPSYFEAAFRSLLIAETYTQRNRQRLEKMYNFSYFDFKARLSSTKLNIFDNTKIKLAEKYRPQIIALSAEIIHDMQELRKKEALQRSQTTKLLRHAKKWTQKQLAQELSVSQSTISRMENCHKLITLPIAEKLSLIFHVDAGLLMPHFFYD</sequence>
<dbReference type="Proteomes" id="UP000822862">
    <property type="component" value="Chromosome"/>
</dbReference>
<evidence type="ECO:0000259" key="1">
    <source>
        <dbReference type="PROSITE" id="PS50943"/>
    </source>
</evidence>
<evidence type="ECO:0000313" key="2">
    <source>
        <dbReference type="EMBL" id="QZA59016.1"/>
    </source>
</evidence>
<organism evidence="2 3">
    <name type="scientific">Candidatus Rhabdochlamydia porcellionis</name>
    <dbReference type="NCBI Taxonomy" id="225148"/>
    <lineage>
        <taxon>Bacteria</taxon>
        <taxon>Pseudomonadati</taxon>
        <taxon>Chlamydiota</taxon>
        <taxon>Chlamydiia</taxon>
        <taxon>Parachlamydiales</taxon>
        <taxon>Candidatus Rhabdochlamydiaceae</taxon>
        <taxon>Candidatus Rhabdochlamydia</taxon>
    </lineage>
</organism>
<dbReference type="EMBL" id="CP075585">
    <property type="protein sequence ID" value="QZA59016.1"/>
    <property type="molecule type" value="Genomic_DNA"/>
</dbReference>
<keyword evidence="3" id="KW-1185">Reference proteome</keyword>
<feature type="domain" description="HTH cro/C1-type" evidence="1">
    <location>
        <begin position="379"/>
        <end position="432"/>
    </location>
</feature>
<dbReference type="PROSITE" id="PS50943">
    <property type="entry name" value="HTH_CROC1"/>
    <property type="match status" value="1"/>
</dbReference>
<dbReference type="CDD" id="cd00093">
    <property type="entry name" value="HTH_XRE"/>
    <property type="match status" value="1"/>
</dbReference>